<evidence type="ECO:0000313" key="1">
    <source>
        <dbReference type="EMBL" id="TWJ08182.1"/>
    </source>
</evidence>
<accession>A0A562URD2</accession>
<gene>
    <name evidence="1" type="ORF">LX16_4403</name>
</gene>
<keyword evidence="2" id="KW-1185">Reference proteome</keyword>
<organism evidence="1 2">
    <name type="scientific">Stackebrandtia albiflava</name>
    <dbReference type="NCBI Taxonomy" id="406432"/>
    <lineage>
        <taxon>Bacteria</taxon>
        <taxon>Bacillati</taxon>
        <taxon>Actinomycetota</taxon>
        <taxon>Actinomycetes</taxon>
        <taxon>Glycomycetales</taxon>
        <taxon>Glycomycetaceae</taxon>
        <taxon>Stackebrandtia</taxon>
    </lineage>
</organism>
<dbReference type="EMBL" id="VLLL01000008">
    <property type="protein sequence ID" value="TWJ08182.1"/>
    <property type="molecule type" value="Genomic_DNA"/>
</dbReference>
<sequence>MIDEVCAAIRSGVETYAGEVTDVTDEVLEDRDEACYTARGNGLLDYAVGMLRVHEFGSGDVRSYSEALQDGSEEAGPCLVYWTTTSDDDVPFNSGPTEFSEEAASGEPYCGAENDSMALVFLTVPGAGLMLEFEATGSLNGRDTDVRQLRDAILTEVFTVVP</sequence>
<comment type="caution">
    <text evidence="1">The sequence shown here is derived from an EMBL/GenBank/DDBJ whole genome shotgun (WGS) entry which is preliminary data.</text>
</comment>
<protein>
    <submittedName>
        <fullName evidence="1">Uncharacterized protein</fullName>
    </submittedName>
</protein>
<dbReference type="AlphaFoldDB" id="A0A562URD2"/>
<proteinExistence type="predicted"/>
<evidence type="ECO:0000313" key="2">
    <source>
        <dbReference type="Proteomes" id="UP000321617"/>
    </source>
</evidence>
<name>A0A562URD2_9ACTN</name>
<reference evidence="1 2" key="1">
    <citation type="journal article" date="2013" name="Stand. Genomic Sci.">
        <title>Genomic Encyclopedia of Type Strains, Phase I: The one thousand microbial genomes (KMG-I) project.</title>
        <authorList>
            <person name="Kyrpides N.C."/>
            <person name="Woyke T."/>
            <person name="Eisen J.A."/>
            <person name="Garrity G."/>
            <person name="Lilburn T.G."/>
            <person name="Beck B.J."/>
            <person name="Whitman W.B."/>
            <person name="Hugenholtz P."/>
            <person name="Klenk H.P."/>
        </authorList>
    </citation>
    <scope>NUCLEOTIDE SEQUENCE [LARGE SCALE GENOMIC DNA]</scope>
    <source>
        <strain evidence="1 2">DSM 45044</strain>
    </source>
</reference>
<dbReference type="Proteomes" id="UP000321617">
    <property type="component" value="Unassembled WGS sequence"/>
</dbReference>